<name>A0A5C0VHT7_9SPHI</name>
<dbReference type="SUPFAM" id="SSF49899">
    <property type="entry name" value="Concanavalin A-like lectins/glucanases"/>
    <property type="match status" value="1"/>
</dbReference>
<dbReference type="InterPro" id="IPR051360">
    <property type="entry name" value="Neuronal_Pentraxin_Related"/>
</dbReference>
<accession>A0A5C0VHT7</accession>
<comment type="cofactor">
    <cofactor evidence="1">
        <name>Ca(2+)</name>
        <dbReference type="ChEBI" id="CHEBI:29108"/>
    </cofactor>
</comment>
<dbReference type="RefSeq" id="WP_149074906.1">
    <property type="nucleotide sequence ID" value="NZ_CP043329.1"/>
</dbReference>
<keyword evidence="4" id="KW-1015">Disulfide bond</keyword>
<dbReference type="Proteomes" id="UP000323653">
    <property type="component" value="Chromosome"/>
</dbReference>
<keyword evidence="2" id="KW-0479">Metal-binding</keyword>
<dbReference type="GO" id="GO:0046872">
    <property type="term" value="F:metal ion binding"/>
    <property type="evidence" value="ECO:0007669"/>
    <property type="project" value="UniProtKB-KW"/>
</dbReference>
<evidence type="ECO:0000313" key="5">
    <source>
        <dbReference type="EMBL" id="QEK52046.1"/>
    </source>
</evidence>
<gene>
    <name evidence="5" type="ORF">FYC62_10550</name>
</gene>
<dbReference type="PROSITE" id="PS51257">
    <property type="entry name" value="PROKAR_LIPOPROTEIN"/>
    <property type="match status" value="1"/>
</dbReference>
<evidence type="ECO:0000256" key="4">
    <source>
        <dbReference type="ARBA" id="ARBA00023157"/>
    </source>
</evidence>
<evidence type="ECO:0000256" key="1">
    <source>
        <dbReference type="ARBA" id="ARBA00001913"/>
    </source>
</evidence>
<dbReference type="PANTHER" id="PTHR19277:SF125">
    <property type="entry name" value="B6"/>
    <property type="match status" value="1"/>
</dbReference>
<organism evidence="5 6">
    <name type="scientific">Pedobacter aquae</name>
    <dbReference type="NCBI Taxonomy" id="2605747"/>
    <lineage>
        <taxon>Bacteria</taxon>
        <taxon>Pseudomonadati</taxon>
        <taxon>Bacteroidota</taxon>
        <taxon>Sphingobacteriia</taxon>
        <taxon>Sphingobacteriales</taxon>
        <taxon>Sphingobacteriaceae</taxon>
        <taxon>Pedobacter</taxon>
    </lineage>
</organism>
<proteinExistence type="predicted"/>
<sequence length="297" mass="32619">MKFFKTYISGKLMLSALIGLGLLSSCEKDGNPNNLPDVNPADYEGKIDGYTSSDEIFPRNLVAYWSFDDTKNEVKSNTAPTQTSNDSFVDGGVRGKAISLNSGYLYYATQINAFKSDSLKSFTLSQWIKITNNGSKRTMIFQIARPGIFNGSLDFRLNTQSFPATNTTTLRMNPRFTTVGGGSQDNLNNTLSPTIGADKWTHLVLKYETTTGVFNMWADGVNVGSFNNRGVGNNLFRSYEPGEIIIGGNYNTIPGKTIGTDASFANMVGQIDEIRVYNRALPDAHIRALYNLGKANK</sequence>
<keyword evidence="3" id="KW-0106">Calcium</keyword>
<dbReference type="Pfam" id="PF13385">
    <property type="entry name" value="Laminin_G_3"/>
    <property type="match status" value="1"/>
</dbReference>
<dbReference type="Gene3D" id="2.60.120.200">
    <property type="match status" value="1"/>
</dbReference>
<dbReference type="GO" id="GO:0005975">
    <property type="term" value="P:carbohydrate metabolic process"/>
    <property type="evidence" value="ECO:0007669"/>
    <property type="project" value="UniProtKB-ARBA"/>
</dbReference>
<dbReference type="InterPro" id="IPR013320">
    <property type="entry name" value="ConA-like_dom_sf"/>
</dbReference>
<dbReference type="EMBL" id="CP043329">
    <property type="protein sequence ID" value="QEK52046.1"/>
    <property type="molecule type" value="Genomic_DNA"/>
</dbReference>
<protein>
    <submittedName>
        <fullName evidence="5">LamG domain-containing protein</fullName>
    </submittedName>
</protein>
<keyword evidence="6" id="KW-1185">Reference proteome</keyword>
<dbReference type="PANTHER" id="PTHR19277">
    <property type="entry name" value="PENTRAXIN"/>
    <property type="match status" value="1"/>
</dbReference>
<evidence type="ECO:0000313" key="6">
    <source>
        <dbReference type="Proteomes" id="UP000323653"/>
    </source>
</evidence>
<reference evidence="5 6" key="1">
    <citation type="submission" date="2019-08" db="EMBL/GenBank/DDBJ databases">
        <title>Pedobacter sp. nov., isolated from Han river, South Korea.</title>
        <authorList>
            <person name="Lee D.-H."/>
            <person name="Kim Y.-S."/>
            <person name="Hwang E.-M."/>
            <person name="Le Tran T.C."/>
            <person name="Cha C.-J."/>
        </authorList>
    </citation>
    <scope>NUCLEOTIDE SEQUENCE [LARGE SCALE GENOMIC DNA]</scope>
    <source>
        <strain evidence="5 6">CJ43</strain>
    </source>
</reference>
<dbReference type="AlphaFoldDB" id="A0A5C0VHT7"/>
<evidence type="ECO:0000256" key="2">
    <source>
        <dbReference type="ARBA" id="ARBA00022723"/>
    </source>
</evidence>
<dbReference type="KEGG" id="pej:FYC62_10550"/>
<evidence type="ECO:0000256" key="3">
    <source>
        <dbReference type="ARBA" id="ARBA00022837"/>
    </source>
</evidence>
<dbReference type="GO" id="GO:0004553">
    <property type="term" value="F:hydrolase activity, hydrolyzing O-glycosyl compounds"/>
    <property type="evidence" value="ECO:0007669"/>
    <property type="project" value="UniProtKB-ARBA"/>
</dbReference>